<dbReference type="Gene3D" id="3.30.750.44">
    <property type="match status" value="1"/>
</dbReference>
<keyword evidence="6" id="KW-0732">Signal</keyword>
<dbReference type="GO" id="GO:0030288">
    <property type="term" value="C:outer membrane-bounded periplasmic space"/>
    <property type="evidence" value="ECO:0007669"/>
    <property type="project" value="TreeGrafter"/>
</dbReference>
<dbReference type="Proteomes" id="UP000555103">
    <property type="component" value="Unassembled WGS sequence"/>
</dbReference>
<dbReference type="SUPFAM" id="SSF50156">
    <property type="entry name" value="PDZ domain-like"/>
    <property type="match status" value="1"/>
</dbReference>
<accession>A0A840CNK5</accession>
<dbReference type="InterPro" id="IPR036034">
    <property type="entry name" value="PDZ_sf"/>
</dbReference>
<evidence type="ECO:0000256" key="3">
    <source>
        <dbReference type="ARBA" id="ARBA00022801"/>
    </source>
</evidence>
<dbReference type="PROSITE" id="PS50106">
    <property type="entry name" value="PDZ"/>
    <property type="match status" value="1"/>
</dbReference>
<feature type="signal peptide" evidence="6">
    <location>
        <begin position="1"/>
        <end position="20"/>
    </location>
</feature>
<feature type="domain" description="PDZ" evidence="7">
    <location>
        <begin position="75"/>
        <end position="133"/>
    </location>
</feature>
<evidence type="ECO:0000256" key="1">
    <source>
        <dbReference type="ARBA" id="ARBA00009179"/>
    </source>
</evidence>
<evidence type="ECO:0000256" key="5">
    <source>
        <dbReference type="RuleBase" id="RU004404"/>
    </source>
</evidence>
<evidence type="ECO:0000313" key="8">
    <source>
        <dbReference type="EMBL" id="MBB4034575.1"/>
    </source>
</evidence>
<organism evidence="8 9">
    <name type="scientific">Dysgonomonas hofstadii</name>
    <dbReference type="NCBI Taxonomy" id="637886"/>
    <lineage>
        <taxon>Bacteria</taxon>
        <taxon>Pseudomonadati</taxon>
        <taxon>Bacteroidota</taxon>
        <taxon>Bacteroidia</taxon>
        <taxon>Bacteroidales</taxon>
        <taxon>Dysgonomonadaceae</taxon>
        <taxon>Dysgonomonas</taxon>
    </lineage>
</organism>
<reference evidence="8 9" key="1">
    <citation type="submission" date="2020-08" db="EMBL/GenBank/DDBJ databases">
        <title>Genomic Encyclopedia of Type Strains, Phase IV (KMG-IV): sequencing the most valuable type-strain genomes for metagenomic binning, comparative biology and taxonomic classification.</title>
        <authorList>
            <person name="Goeker M."/>
        </authorList>
    </citation>
    <scope>NUCLEOTIDE SEQUENCE [LARGE SCALE GENOMIC DNA]</scope>
    <source>
        <strain evidence="8 9">DSM 104969</strain>
    </source>
</reference>
<dbReference type="InterPro" id="IPR055210">
    <property type="entry name" value="CtpA/B_N"/>
</dbReference>
<evidence type="ECO:0000259" key="7">
    <source>
        <dbReference type="PROSITE" id="PS50106"/>
    </source>
</evidence>
<sequence>MRKITILLLLAFFVVLSSSAQFKMSEGSKKVATTMAVIENMYVDKVDDNKLAEDAIKSLLEKLDPHSTYISAEEVKEMNEPLEGNFDGIGISFNMLTDTLYVIETIPGGPSEKVGLRAGDKIIYVNDTLIAGVKRSTKFVTSRLKGPKGTTVNVKVLRRGVPDLLNFKITRAKIPVYSIDASYMIDNNTGYIRITRFGATTSKEFSDAVKKLKDMGMANLLLDLESNGGGYMAPAIDLSDDFLEQGKLIVYTEGSRQPRRDEVATGKGSFEQGKLVIMINEGSASASEILSGAVQDWDRGVIVGRRSFGKGLVQRPIPLPDESMIRLTVARYYTPTGRSIQKPYTSGDLMSYNKDVIERYNRGEMMHADSIHFPDSLKYQTLVNKRTVYGGGGIMPDYFVPADTSRYTPYLGSIGNRGVLYKVAYEEVDNHRDEIKRKYPTKEDFYESYNVSDAIMKRLIAAGEEEKIEFNQEQYDKSEEVFKYQIKGLIGRDVYDMETLIKVFNDHSDTFKKAYEIIKDDRLYNKLLGK</sequence>
<dbReference type="AlphaFoldDB" id="A0A840CNK5"/>
<dbReference type="SUPFAM" id="SSF52096">
    <property type="entry name" value="ClpP/crotonase"/>
    <property type="match status" value="1"/>
</dbReference>
<dbReference type="GO" id="GO:0007165">
    <property type="term" value="P:signal transduction"/>
    <property type="evidence" value="ECO:0007669"/>
    <property type="project" value="TreeGrafter"/>
</dbReference>
<dbReference type="InterPro" id="IPR004447">
    <property type="entry name" value="Peptidase_S41A"/>
</dbReference>
<dbReference type="PANTHER" id="PTHR32060:SF30">
    <property type="entry name" value="CARBOXY-TERMINAL PROCESSING PROTEASE CTPA"/>
    <property type="match status" value="1"/>
</dbReference>
<dbReference type="Gene3D" id="3.90.226.10">
    <property type="entry name" value="2-enoyl-CoA Hydratase, Chain A, domain 1"/>
    <property type="match status" value="1"/>
</dbReference>
<dbReference type="Pfam" id="PF22694">
    <property type="entry name" value="CtpB_N-like"/>
    <property type="match status" value="1"/>
</dbReference>
<dbReference type="InterPro" id="IPR001478">
    <property type="entry name" value="PDZ"/>
</dbReference>
<name>A0A840CNK5_9BACT</name>
<dbReference type="EMBL" id="JACIEP010000002">
    <property type="protein sequence ID" value="MBB4034575.1"/>
    <property type="molecule type" value="Genomic_DNA"/>
</dbReference>
<keyword evidence="4 5" id="KW-0720">Serine protease</keyword>
<comment type="similarity">
    <text evidence="1 5">Belongs to the peptidase S41A family.</text>
</comment>
<dbReference type="GO" id="GO:0004252">
    <property type="term" value="F:serine-type endopeptidase activity"/>
    <property type="evidence" value="ECO:0007669"/>
    <property type="project" value="UniProtKB-EC"/>
</dbReference>
<dbReference type="SMART" id="SM00228">
    <property type="entry name" value="PDZ"/>
    <property type="match status" value="1"/>
</dbReference>
<evidence type="ECO:0000313" key="9">
    <source>
        <dbReference type="Proteomes" id="UP000555103"/>
    </source>
</evidence>
<proteinExistence type="inferred from homology"/>
<dbReference type="EC" id="3.4.21.102" evidence="8"/>
<dbReference type="NCBIfam" id="TIGR00225">
    <property type="entry name" value="prc"/>
    <property type="match status" value="1"/>
</dbReference>
<evidence type="ECO:0000256" key="6">
    <source>
        <dbReference type="SAM" id="SignalP"/>
    </source>
</evidence>
<dbReference type="CDD" id="cd07560">
    <property type="entry name" value="Peptidase_S41_CPP"/>
    <property type="match status" value="1"/>
</dbReference>
<feature type="chain" id="PRO_5033054186" evidence="6">
    <location>
        <begin position="21"/>
        <end position="530"/>
    </location>
</feature>
<dbReference type="GO" id="GO:0006508">
    <property type="term" value="P:proteolysis"/>
    <property type="evidence" value="ECO:0007669"/>
    <property type="project" value="UniProtKB-KW"/>
</dbReference>
<dbReference type="InterPro" id="IPR029045">
    <property type="entry name" value="ClpP/crotonase-like_dom_sf"/>
</dbReference>
<keyword evidence="2 5" id="KW-0645">Protease</keyword>
<evidence type="ECO:0000256" key="4">
    <source>
        <dbReference type="ARBA" id="ARBA00022825"/>
    </source>
</evidence>
<dbReference type="Pfam" id="PF03572">
    <property type="entry name" value="Peptidase_S41"/>
    <property type="match status" value="1"/>
</dbReference>
<dbReference type="SMART" id="SM00245">
    <property type="entry name" value="TSPc"/>
    <property type="match status" value="1"/>
</dbReference>
<dbReference type="PANTHER" id="PTHR32060">
    <property type="entry name" value="TAIL-SPECIFIC PROTEASE"/>
    <property type="match status" value="1"/>
</dbReference>
<dbReference type="Pfam" id="PF13180">
    <property type="entry name" value="PDZ_2"/>
    <property type="match status" value="1"/>
</dbReference>
<dbReference type="RefSeq" id="WP_183305546.1">
    <property type="nucleotide sequence ID" value="NZ_JACIEP010000002.1"/>
</dbReference>
<keyword evidence="3 5" id="KW-0378">Hydrolase</keyword>
<evidence type="ECO:0000256" key="2">
    <source>
        <dbReference type="ARBA" id="ARBA00022670"/>
    </source>
</evidence>
<dbReference type="Gene3D" id="2.30.42.10">
    <property type="match status" value="1"/>
</dbReference>
<dbReference type="InterPro" id="IPR005151">
    <property type="entry name" value="Tail-specific_protease"/>
</dbReference>
<gene>
    <name evidence="8" type="ORF">GGR21_000462</name>
</gene>
<comment type="caution">
    <text evidence="8">The sequence shown here is derived from an EMBL/GenBank/DDBJ whole genome shotgun (WGS) entry which is preliminary data.</text>
</comment>
<dbReference type="CDD" id="cd06782">
    <property type="entry name" value="cpPDZ_CPP-like"/>
    <property type="match status" value="1"/>
</dbReference>
<keyword evidence="9" id="KW-1185">Reference proteome</keyword>
<protein>
    <submittedName>
        <fullName evidence="8">Carboxyl-terminal processing protease</fullName>
        <ecNumber evidence="8">3.4.21.102</ecNumber>
    </submittedName>
</protein>